<organism evidence="2 3">
    <name type="scientific">Symbiodinium natans</name>
    <dbReference type="NCBI Taxonomy" id="878477"/>
    <lineage>
        <taxon>Eukaryota</taxon>
        <taxon>Sar</taxon>
        <taxon>Alveolata</taxon>
        <taxon>Dinophyceae</taxon>
        <taxon>Suessiales</taxon>
        <taxon>Symbiodiniaceae</taxon>
        <taxon>Symbiodinium</taxon>
    </lineage>
</organism>
<gene>
    <name evidence="2" type="ORF">SNAT2548_LOCUS16928</name>
</gene>
<dbReference type="Proteomes" id="UP000604046">
    <property type="component" value="Unassembled WGS sequence"/>
</dbReference>
<proteinExistence type="predicted"/>
<evidence type="ECO:0000256" key="1">
    <source>
        <dbReference type="SAM" id="MobiDB-lite"/>
    </source>
</evidence>
<keyword evidence="3" id="KW-1185">Reference proteome</keyword>
<reference evidence="2" key="1">
    <citation type="submission" date="2021-02" db="EMBL/GenBank/DDBJ databases">
        <authorList>
            <person name="Dougan E. K."/>
            <person name="Rhodes N."/>
            <person name="Thang M."/>
            <person name="Chan C."/>
        </authorList>
    </citation>
    <scope>NUCLEOTIDE SEQUENCE</scope>
</reference>
<dbReference type="EMBL" id="CAJNDS010002096">
    <property type="protein sequence ID" value="CAE7323142.1"/>
    <property type="molecule type" value="Genomic_DNA"/>
</dbReference>
<protein>
    <submittedName>
        <fullName evidence="2">Uncharacterized protein</fullName>
    </submittedName>
</protein>
<dbReference type="OrthoDB" id="431845at2759"/>
<dbReference type="AlphaFoldDB" id="A0A812NVY1"/>
<sequence length="228" mass="24352">MAAPMSLPMTAGTMNPWSPGVPILQTAKPTAAVGGELSSLLTEVARDRAEAAELRLRLMHQSTSPPVQASTVKVQDAPQQRLISWQPPVQATAPANAAAVTEAAMDVRARLARLQQEIAREDEQEASQQCAAGTADKRPRPLESAFPSNAVRQATACTHAPAPVAANIASIFAAELHFNAQRCRLADVHICARVQAEASRAAVSLQPAAERLHRSKATCRPHLQARTW</sequence>
<accession>A0A812NVY1</accession>
<evidence type="ECO:0000313" key="3">
    <source>
        <dbReference type="Proteomes" id="UP000604046"/>
    </source>
</evidence>
<comment type="caution">
    <text evidence="2">The sequence shown here is derived from an EMBL/GenBank/DDBJ whole genome shotgun (WGS) entry which is preliminary data.</text>
</comment>
<name>A0A812NVY1_9DINO</name>
<feature type="region of interest" description="Disordered" evidence="1">
    <location>
        <begin position="121"/>
        <end position="143"/>
    </location>
</feature>
<evidence type="ECO:0000313" key="2">
    <source>
        <dbReference type="EMBL" id="CAE7323142.1"/>
    </source>
</evidence>